<protein>
    <recommendedName>
        <fullName evidence="7">UPF0761 membrane protein C7431_11298</fullName>
    </recommendedName>
</protein>
<dbReference type="PANTHER" id="PTHR30213">
    <property type="entry name" value="INNER MEMBRANE PROTEIN YHJD"/>
    <property type="match status" value="1"/>
</dbReference>
<comment type="caution">
    <text evidence="9">The sequence shown here is derived from an EMBL/GenBank/DDBJ whole genome shotgun (WGS) entry which is preliminary data.</text>
</comment>
<organism evidence="9 10">
    <name type="scientific">Pantoea allii</name>
    <dbReference type="NCBI Taxonomy" id="574096"/>
    <lineage>
        <taxon>Bacteria</taxon>
        <taxon>Pseudomonadati</taxon>
        <taxon>Pseudomonadota</taxon>
        <taxon>Gammaproteobacteria</taxon>
        <taxon>Enterobacterales</taxon>
        <taxon>Erwiniaceae</taxon>
        <taxon>Pantoea</taxon>
    </lineage>
</organism>
<keyword evidence="11" id="KW-1185">Reference proteome</keyword>
<dbReference type="InterPro" id="IPR017039">
    <property type="entry name" value="Virul_fac_BrkB"/>
</dbReference>
<evidence type="ECO:0000256" key="4">
    <source>
        <dbReference type="ARBA" id="ARBA00022692"/>
    </source>
</evidence>
<comment type="subcellular location">
    <subcellularLocation>
        <location evidence="1 7">Cell membrane</location>
        <topology evidence="1 7">Multi-pass membrane protein</topology>
    </subcellularLocation>
</comment>
<reference evidence="8 11" key="2">
    <citation type="submission" date="2021-07" db="EMBL/GenBank/DDBJ databases">
        <title>A novel phosphonate cluster across the Pantoea species complex is important for pathogenicity in onion.</title>
        <authorList>
            <person name="Zhao M."/>
            <person name="Stice S."/>
            <person name="Shin G.Y."/>
            <person name="Coutinho T."/>
            <person name="Gitaitis R."/>
            <person name="Kvitko B."/>
            <person name="Dutta B."/>
        </authorList>
    </citation>
    <scope>NUCLEOTIDE SEQUENCE [LARGE SCALE GENOMIC DNA]</scope>
    <source>
        <strain evidence="8 11">BD 382</strain>
    </source>
</reference>
<dbReference type="Proteomes" id="UP000245981">
    <property type="component" value="Unassembled WGS sequence"/>
</dbReference>
<feature type="transmembrane region" description="Helical" evidence="7">
    <location>
        <begin position="36"/>
        <end position="61"/>
    </location>
</feature>
<evidence type="ECO:0000256" key="3">
    <source>
        <dbReference type="ARBA" id="ARBA00022519"/>
    </source>
</evidence>
<keyword evidence="3" id="KW-0997">Cell inner membrane</keyword>
<dbReference type="InterPro" id="IPR023679">
    <property type="entry name" value="UPF0761_bac"/>
</dbReference>
<evidence type="ECO:0000256" key="2">
    <source>
        <dbReference type="ARBA" id="ARBA00022475"/>
    </source>
</evidence>
<evidence type="ECO:0000256" key="7">
    <source>
        <dbReference type="HAMAP-Rule" id="MF_00672"/>
    </source>
</evidence>
<dbReference type="PIRSF" id="PIRSF035875">
    <property type="entry name" value="RNase_BN"/>
    <property type="match status" value="1"/>
</dbReference>
<keyword evidence="4 7" id="KW-0812">Transmembrane</keyword>
<dbReference type="AlphaFoldDB" id="A0A2V2BCW7"/>
<dbReference type="NCBIfam" id="TIGR00765">
    <property type="entry name" value="yihY_not_rbn"/>
    <property type="match status" value="1"/>
</dbReference>
<keyword evidence="6 7" id="KW-0472">Membrane</keyword>
<dbReference type="RefSeq" id="WP_096011127.1">
    <property type="nucleotide sequence ID" value="NZ_CP125958.1"/>
</dbReference>
<accession>A0A2V2BCW7</accession>
<dbReference type="HAMAP" id="MF_00672">
    <property type="entry name" value="UPF0761"/>
    <property type="match status" value="1"/>
</dbReference>
<dbReference type="NCBIfam" id="NF002457">
    <property type="entry name" value="PRK01637.1"/>
    <property type="match status" value="1"/>
</dbReference>
<dbReference type="EMBL" id="JAHVXZ010000011">
    <property type="protein sequence ID" value="MBW1258918.1"/>
    <property type="molecule type" value="Genomic_DNA"/>
</dbReference>
<dbReference type="Pfam" id="PF03631">
    <property type="entry name" value="Virul_fac_BrkB"/>
    <property type="match status" value="1"/>
</dbReference>
<sequence length="289" mass="32851">MKLRHFRPGFHAFWLWLKLLWKRIDNDAMTTQAGNLAFVSLLALVPLIAVVFALFAAFPVFSDISVQLKNFIFTNFMPAAGNTLQRYLEQFVANVHRMTAVGAVGLIVTALLLMHSVDSALNAIWRSDKKRPLVYSFAVYWMILTLGPLLAGASLAISSYLLSLKWINVTGVTSLVDQMLRFFPLLLSWLSFWLLYSIVPTQRVPARDALTGALVAGLLFELGKKGFALYVTMFPSYQLIYGVLAVIPILFLWVYWTWCIVLLGAEITVTLDDYRQFKRQEREKEREDG</sequence>
<dbReference type="Proteomes" id="UP001197236">
    <property type="component" value="Unassembled WGS sequence"/>
</dbReference>
<comment type="similarity">
    <text evidence="7">Belongs to the UPF0761 family.</text>
</comment>
<evidence type="ECO:0000256" key="1">
    <source>
        <dbReference type="ARBA" id="ARBA00004651"/>
    </source>
</evidence>
<dbReference type="STRING" id="574096.HA38_17940"/>
<evidence type="ECO:0000256" key="5">
    <source>
        <dbReference type="ARBA" id="ARBA00022989"/>
    </source>
</evidence>
<evidence type="ECO:0000313" key="9">
    <source>
        <dbReference type="EMBL" id="PWK93994.1"/>
    </source>
</evidence>
<dbReference type="OrthoDB" id="9808671at2"/>
<feature type="transmembrane region" description="Helical" evidence="7">
    <location>
        <begin position="138"/>
        <end position="162"/>
    </location>
</feature>
<gene>
    <name evidence="9" type="ORF">C7431_11298</name>
    <name evidence="8" type="ORF">KYI95_17210</name>
</gene>
<dbReference type="GO" id="GO:0005886">
    <property type="term" value="C:plasma membrane"/>
    <property type="evidence" value="ECO:0007669"/>
    <property type="project" value="UniProtKB-SubCell"/>
</dbReference>
<keyword evidence="5 7" id="KW-1133">Transmembrane helix</keyword>
<feature type="transmembrane region" description="Helical" evidence="7">
    <location>
        <begin position="211"/>
        <end position="233"/>
    </location>
</feature>
<reference evidence="9 10" key="1">
    <citation type="submission" date="2018-05" db="EMBL/GenBank/DDBJ databases">
        <title>Genomic Encyclopedia of Type Strains, Phase IV (KMG-V): Genome sequencing to study the core and pangenomes of soil and plant-associated prokaryotes.</title>
        <authorList>
            <person name="Whitman W."/>
        </authorList>
    </citation>
    <scope>NUCLEOTIDE SEQUENCE [LARGE SCALE GENOMIC DNA]</scope>
    <source>
        <strain evidence="9 10">PNA 200-10</strain>
    </source>
</reference>
<name>A0A2V2BCW7_9GAMM</name>
<feature type="transmembrane region" description="Helical" evidence="7">
    <location>
        <begin position="239"/>
        <end position="265"/>
    </location>
</feature>
<feature type="transmembrane region" description="Helical" evidence="7">
    <location>
        <begin position="182"/>
        <end position="199"/>
    </location>
</feature>
<feature type="transmembrane region" description="Helical" evidence="7">
    <location>
        <begin position="98"/>
        <end position="117"/>
    </location>
</feature>
<proteinExistence type="inferred from homology"/>
<dbReference type="PANTHER" id="PTHR30213:SF0">
    <property type="entry name" value="UPF0761 MEMBRANE PROTEIN YIHY"/>
    <property type="match status" value="1"/>
</dbReference>
<evidence type="ECO:0000313" key="10">
    <source>
        <dbReference type="Proteomes" id="UP000245981"/>
    </source>
</evidence>
<keyword evidence="2 7" id="KW-1003">Cell membrane</keyword>
<evidence type="ECO:0000256" key="6">
    <source>
        <dbReference type="ARBA" id="ARBA00023136"/>
    </source>
</evidence>
<evidence type="ECO:0000313" key="11">
    <source>
        <dbReference type="Proteomes" id="UP001197236"/>
    </source>
</evidence>
<evidence type="ECO:0000313" key="8">
    <source>
        <dbReference type="EMBL" id="MBW1258918.1"/>
    </source>
</evidence>
<dbReference type="GeneID" id="99734778"/>
<dbReference type="EMBL" id="QGHF01000012">
    <property type="protein sequence ID" value="PWK93994.1"/>
    <property type="molecule type" value="Genomic_DNA"/>
</dbReference>